<dbReference type="InterPro" id="IPR013762">
    <property type="entry name" value="Integrase-like_cat_sf"/>
</dbReference>
<evidence type="ECO:0008006" key="5">
    <source>
        <dbReference type="Google" id="ProtNLM"/>
    </source>
</evidence>
<comment type="caution">
    <text evidence="3">The sequence shown here is derived from an EMBL/GenBank/DDBJ whole genome shotgun (WGS) entry which is preliminary data.</text>
</comment>
<keyword evidence="4" id="KW-1185">Reference proteome</keyword>
<feature type="region of interest" description="Disordered" evidence="2">
    <location>
        <begin position="1"/>
        <end position="73"/>
    </location>
</feature>
<dbReference type="GO" id="GO:0006310">
    <property type="term" value="P:DNA recombination"/>
    <property type="evidence" value="ECO:0007669"/>
    <property type="project" value="UniProtKB-KW"/>
</dbReference>
<gene>
    <name evidence="3" type="ORF">D9615_009073</name>
</gene>
<evidence type="ECO:0000256" key="2">
    <source>
        <dbReference type="SAM" id="MobiDB-lite"/>
    </source>
</evidence>
<feature type="region of interest" description="Disordered" evidence="2">
    <location>
        <begin position="823"/>
        <end position="868"/>
    </location>
</feature>
<dbReference type="PANTHER" id="PTHR33050:SF7">
    <property type="entry name" value="RIBONUCLEASE H"/>
    <property type="match status" value="1"/>
</dbReference>
<organism evidence="3 4">
    <name type="scientific">Tricholomella constricta</name>
    <dbReference type="NCBI Taxonomy" id="117010"/>
    <lineage>
        <taxon>Eukaryota</taxon>
        <taxon>Fungi</taxon>
        <taxon>Dikarya</taxon>
        <taxon>Basidiomycota</taxon>
        <taxon>Agaricomycotina</taxon>
        <taxon>Agaricomycetes</taxon>
        <taxon>Agaricomycetidae</taxon>
        <taxon>Agaricales</taxon>
        <taxon>Tricholomatineae</taxon>
        <taxon>Lyophyllaceae</taxon>
        <taxon>Tricholomella</taxon>
    </lineage>
</organism>
<accession>A0A8H5H0L6</accession>
<proteinExistence type="predicted"/>
<dbReference type="OrthoDB" id="3254696at2759"/>
<feature type="compositionally biased region" description="Polar residues" evidence="2">
    <location>
        <begin position="829"/>
        <end position="843"/>
    </location>
</feature>
<feature type="compositionally biased region" description="Low complexity" evidence="2">
    <location>
        <begin position="109"/>
        <end position="132"/>
    </location>
</feature>
<dbReference type="PANTHER" id="PTHR33050">
    <property type="entry name" value="REVERSE TRANSCRIPTASE DOMAIN-CONTAINING PROTEIN"/>
    <property type="match status" value="1"/>
</dbReference>
<feature type="compositionally biased region" description="Basic and acidic residues" evidence="2">
    <location>
        <begin position="307"/>
        <end position="317"/>
    </location>
</feature>
<protein>
    <recommendedName>
        <fullName evidence="5">Reverse transcriptase domain-containing protein</fullName>
    </recommendedName>
</protein>
<feature type="compositionally biased region" description="Low complexity" evidence="2">
    <location>
        <begin position="240"/>
        <end position="252"/>
    </location>
</feature>
<feature type="compositionally biased region" description="Low complexity" evidence="2">
    <location>
        <begin position="295"/>
        <end position="306"/>
    </location>
</feature>
<dbReference type="InterPro" id="IPR043502">
    <property type="entry name" value="DNA/RNA_pol_sf"/>
</dbReference>
<evidence type="ECO:0000313" key="4">
    <source>
        <dbReference type="Proteomes" id="UP000565441"/>
    </source>
</evidence>
<dbReference type="Gene3D" id="1.10.443.10">
    <property type="entry name" value="Intergrase catalytic core"/>
    <property type="match status" value="1"/>
</dbReference>
<name>A0A8H5H0L6_9AGAR</name>
<dbReference type="SUPFAM" id="SSF56349">
    <property type="entry name" value="DNA breaking-rejoining enzymes"/>
    <property type="match status" value="1"/>
</dbReference>
<evidence type="ECO:0000256" key="1">
    <source>
        <dbReference type="ARBA" id="ARBA00023172"/>
    </source>
</evidence>
<feature type="region of interest" description="Disordered" evidence="2">
    <location>
        <begin position="105"/>
        <end position="143"/>
    </location>
</feature>
<evidence type="ECO:0000313" key="3">
    <source>
        <dbReference type="EMBL" id="KAF5374531.1"/>
    </source>
</evidence>
<reference evidence="3 4" key="1">
    <citation type="journal article" date="2020" name="ISME J.">
        <title>Uncovering the hidden diversity of litter-decomposition mechanisms in mushroom-forming fungi.</title>
        <authorList>
            <person name="Floudas D."/>
            <person name="Bentzer J."/>
            <person name="Ahren D."/>
            <person name="Johansson T."/>
            <person name="Persson P."/>
            <person name="Tunlid A."/>
        </authorList>
    </citation>
    <scope>NUCLEOTIDE SEQUENCE [LARGE SCALE GENOMIC DNA]</scope>
    <source>
        <strain evidence="3 4">CBS 661.87</strain>
    </source>
</reference>
<dbReference type="InterPro" id="IPR011010">
    <property type="entry name" value="DNA_brk_join_enz"/>
</dbReference>
<feature type="region of interest" description="Disordered" evidence="2">
    <location>
        <begin position="519"/>
        <end position="538"/>
    </location>
</feature>
<keyword evidence="1" id="KW-0233">DNA recombination</keyword>
<dbReference type="GO" id="GO:0003677">
    <property type="term" value="F:DNA binding"/>
    <property type="evidence" value="ECO:0007669"/>
    <property type="project" value="InterPro"/>
</dbReference>
<feature type="compositionally biased region" description="Polar residues" evidence="2">
    <location>
        <begin position="471"/>
        <end position="480"/>
    </location>
</feature>
<dbReference type="InterPro" id="IPR052055">
    <property type="entry name" value="Hepadnavirus_pol/RT"/>
</dbReference>
<sequence>MALRRSTRATSVRPPPAPPPSRDSSPEREDDTDLPVSLGAESEGEAPRCDSSDDDSGPPENSGDRRPLSFVRLGADPTPSTFLSSRLIIPGPNLISNVTRDLPNENFASSSTHSSHTPSAFNPAATSPSATPAGPPAHVPAPHASSAATYLHAPPLIRVDAPSASSPSTASAITLPVSTANAIASSSRITEFSAADVHEAHSFVRSVINNSASAATAPMPATIIPAALPASTLPLPSITAPAAEASSSSRTSPPKKRARAGKEKAHSPTLHASTVDRVESALRHAVPIHTRDRVSFSSRSNPLSDSSRPHHLTDSSRPHHPLPSRPSASIVAHKPATPSNAHRRPVSQHSYRTARPSASSSRHPPLRNAGITPLASPAVFAPKDPTPRSGGSASFPASFTPRNTIPHSGVRSSSDTPAHPALRSGARNHRSGSMTASNHSRPDRMLAESELKGILYKYGHQLLRETGLVPSAQSHGTGNPNAVRFPTGPPGPSHVPSHSPAYHLGGSPLPRTPVRYLQPRPADRPAPEHYANAPPQRTADRFGDGADRFGDSALPASAGRAYGFSPNAYSDPALHDRHAGPGFPPAFVQPARSFAAPFAAPYNAPANERDTFYGHPHTFPSSRLDYSRDAAYALDPNEIVIPETVISILRNGWWDYIPLDALTNDACHSAAFGSLKQDDTTLGLNDRGHITQRSVMIDSRKEKHLDCTTWKQSSDNLLSALRDHLVIFDAHGRPDRSATGYVIASYDAHFKYLKARGDIETNFPSYILYCIFVRRQWLAHRRTGKRDVPLHVFQIEVFSDIERKRMHRRVDVLAAAAAATSSKPFRGNASESGNSAKSASGDRTASKKGESASGRAKSSQPYSSDRSKSAILCMDQTTSGEILADISTAGVLTVPRAARAATPASTNMGARSAALSSTVLNAALRERFLPVTTPLKHWRWTALLAEAGALEEFAEVPKGLQFGFSLGLESFVLDHTFSPPNHYKSTAHHAFVEEKYAEEIRLGRVSPGYPPHFVSELFGHYRTAPLNVIERTPGKLRITVDHSFPRDNPFTHSVNSCINSKRFQCAWGTFSDCFLLVADAPPGTEACVFDVDAAFRNIPTSPLDRTATALLINGLVHLDGRLNFGLSASPGIFGWVADAIVRIFLHKGIEALLKWVDDFVFFRYPRKVTSGSQAVFSYDESLIWSIADDLGWPWAPEKFVPFSTVFTYIGFEWSLRDKTVRLPDTKRAKYLLKLSSWTLGAHVSLFDTESLIGTLNHITLVVPDGRSHLPALFKFRSGFRDSAPWIKHRVTHTVFSEISCNGISPSDSLPASESLLCAYASSFAGSLAGTTIRNKCSALRKWHIANGLQWHGGTKLSYVIKGAENIRPPSSIMPLRPAVSVEMLRVLSHELDPSDPFDCCALFVATTAFWGQIRLGELLPSKEDDATSNLVPCWSHLGVPNAAGSQILHLPRTKTGGARGESVIITRQSELDPITYLQRHRELNGDSAIMASYRLPSGDMRAMTRRKFITRCNRILAPHGFTAISGHCFRIGGTTHFLLAGVPPDIVKLMGRWSSDSFLRYWRSLEIIAPLYAELLQPLCTNGGC</sequence>
<feature type="compositionally biased region" description="Polar residues" evidence="2">
    <location>
        <begin position="389"/>
        <end position="416"/>
    </location>
</feature>
<dbReference type="GO" id="GO:0015074">
    <property type="term" value="P:DNA integration"/>
    <property type="evidence" value="ECO:0007669"/>
    <property type="project" value="InterPro"/>
</dbReference>
<feature type="region of interest" description="Disordered" evidence="2">
    <location>
        <begin position="292"/>
        <end position="444"/>
    </location>
</feature>
<feature type="region of interest" description="Disordered" evidence="2">
    <location>
        <begin position="471"/>
        <end position="508"/>
    </location>
</feature>
<dbReference type="EMBL" id="JAACJP010000036">
    <property type="protein sequence ID" value="KAF5374531.1"/>
    <property type="molecule type" value="Genomic_DNA"/>
</dbReference>
<feature type="region of interest" description="Disordered" evidence="2">
    <location>
        <begin position="240"/>
        <end position="277"/>
    </location>
</feature>
<dbReference type="Proteomes" id="UP000565441">
    <property type="component" value="Unassembled WGS sequence"/>
</dbReference>
<dbReference type="SUPFAM" id="SSF56672">
    <property type="entry name" value="DNA/RNA polymerases"/>
    <property type="match status" value="1"/>
</dbReference>
<feature type="compositionally biased region" description="Low complexity" evidence="2">
    <location>
        <begin position="350"/>
        <end position="363"/>
    </location>
</feature>